<dbReference type="Gene3D" id="1.10.1450.10">
    <property type="entry name" value="Tetraspanin"/>
    <property type="match status" value="1"/>
</dbReference>
<gene>
    <name evidence="8" type="ORF">R5R35_012268</name>
</gene>
<feature type="transmembrane region" description="Helical" evidence="7">
    <location>
        <begin position="195"/>
        <end position="221"/>
    </location>
</feature>
<keyword evidence="5 7" id="KW-0472">Membrane</keyword>
<dbReference type="PRINTS" id="PR00259">
    <property type="entry name" value="TMFOUR"/>
</dbReference>
<feature type="transmembrane region" description="Helical" evidence="7">
    <location>
        <begin position="12"/>
        <end position="38"/>
    </location>
</feature>
<evidence type="ECO:0000256" key="5">
    <source>
        <dbReference type="ARBA" id="ARBA00023136"/>
    </source>
</evidence>
<dbReference type="InterPro" id="IPR008952">
    <property type="entry name" value="Tetraspanin_EC2_sf"/>
</dbReference>
<dbReference type="EMBL" id="JAZDUA010000195">
    <property type="protein sequence ID" value="KAK7864772.1"/>
    <property type="molecule type" value="Genomic_DNA"/>
</dbReference>
<dbReference type="PANTHER" id="PTHR19282:SF456">
    <property type="entry name" value="CD63 MOLECULE"/>
    <property type="match status" value="1"/>
</dbReference>
<comment type="similarity">
    <text evidence="2 7">Belongs to the tetraspanin (TM4SF) family.</text>
</comment>
<reference evidence="8 9" key="1">
    <citation type="submission" date="2024-03" db="EMBL/GenBank/DDBJ databases">
        <title>The genome assembly and annotation of the cricket Gryllus longicercus Weissman &amp; Gray.</title>
        <authorList>
            <person name="Szrajer S."/>
            <person name="Gray D."/>
            <person name="Ylla G."/>
        </authorList>
    </citation>
    <scope>NUCLEOTIDE SEQUENCE [LARGE SCALE GENOMIC DNA]</scope>
    <source>
        <strain evidence="8">DAG 2021-001</strain>
        <tissue evidence="8">Whole body minus gut</tissue>
    </source>
</reference>
<dbReference type="AlphaFoldDB" id="A0AAN9VLJ6"/>
<dbReference type="Pfam" id="PF00335">
    <property type="entry name" value="Tetraspanin"/>
    <property type="match status" value="1"/>
</dbReference>
<feature type="transmembrane region" description="Helical" evidence="7">
    <location>
        <begin position="82"/>
        <end position="106"/>
    </location>
</feature>
<protein>
    <recommendedName>
        <fullName evidence="7">Tetraspanin</fullName>
    </recommendedName>
</protein>
<dbReference type="GO" id="GO:0005886">
    <property type="term" value="C:plasma membrane"/>
    <property type="evidence" value="ECO:0007669"/>
    <property type="project" value="TreeGrafter"/>
</dbReference>
<comment type="subcellular location">
    <subcellularLocation>
        <location evidence="1 7">Membrane</location>
        <topology evidence="1 7">Multi-pass membrane protein</topology>
    </subcellularLocation>
</comment>
<dbReference type="Proteomes" id="UP001378592">
    <property type="component" value="Unassembled WGS sequence"/>
</dbReference>
<comment type="caution">
    <text evidence="8">The sequence shown here is derived from an EMBL/GenBank/DDBJ whole genome shotgun (WGS) entry which is preliminary data.</text>
</comment>
<feature type="disulfide bond" evidence="6">
    <location>
        <begin position="145"/>
        <end position="164"/>
    </location>
</feature>
<evidence type="ECO:0000313" key="8">
    <source>
        <dbReference type="EMBL" id="KAK7864772.1"/>
    </source>
</evidence>
<dbReference type="InterPro" id="IPR018503">
    <property type="entry name" value="Tetraspanin_CS"/>
</dbReference>
<evidence type="ECO:0000256" key="3">
    <source>
        <dbReference type="ARBA" id="ARBA00022692"/>
    </source>
</evidence>
<feature type="transmembrane region" description="Helical" evidence="7">
    <location>
        <begin position="50"/>
        <end position="75"/>
    </location>
</feature>
<dbReference type="SUPFAM" id="SSF48652">
    <property type="entry name" value="Tetraspanin"/>
    <property type="match status" value="1"/>
</dbReference>
<evidence type="ECO:0000256" key="7">
    <source>
        <dbReference type="RuleBase" id="RU361218"/>
    </source>
</evidence>
<dbReference type="PANTHER" id="PTHR19282">
    <property type="entry name" value="TETRASPANIN"/>
    <property type="match status" value="1"/>
</dbReference>
<evidence type="ECO:0000313" key="9">
    <source>
        <dbReference type="Proteomes" id="UP001378592"/>
    </source>
</evidence>
<sequence length="231" mass="25115">MVSGGMTCVKYLLFVFNLLFVVSGIAVIVVGVMAMYPYKEYSTFMDAKFAAGPLILIVVGAVIFVVAFFGCCGAVRENHCMVVTFSVLLLTIFCVELAAGICGYVYRDDVKTGIEKQFKDSMDKYNSSKEIQDSWNVLQHDLKCCGADGPEDWAKHNMNIPSTCCGSAAEGEKCEIANAYEQGCAPALKEQIEHFALIIGGVAIGIAFVQLVGVIFACCLARSIRKEYETV</sequence>
<keyword evidence="6" id="KW-1015">Disulfide bond</keyword>
<name>A0AAN9VLJ6_9ORTH</name>
<keyword evidence="3 7" id="KW-0812">Transmembrane</keyword>
<evidence type="ECO:0000256" key="2">
    <source>
        <dbReference type="ARBA" id="ARBA00006840"/>
    </source>
</evidence>
<proteinExistence type="inferred from homology"/>
<evidence type="ECO:0000256" key="6">
    <source>
        <dbReference type="PIRSR" id="PIRSR002419-1"/>
    </source>
</evidence>
<accession>A0AAN9VLJ6</accession>
<dbReference type="InterPro" id="IPR000301">
    <property type="entry name" value="Tetraspanin_animals"/>
</dbReference>
<evidence type="ECO:0000256" key="1">
    <source>
        <dbReference type="ARBA" id="ARBA00004141"/>
    </source>
</evidence>
<feature type="disulfide bond" evidence="6">
    <location>
        <begin position="144"/>
        <end position="184"/>
    </location>
</feature>
<keyword evidence="9" id="KW-1185">Reference proteome</keyword>
<evidence type="ECO:0000256" key="4">
    <source>
        <dbReference type="ARBA" id="ARBA00022989"/>
    </source>
</evidence>
<organism evidence="8 9">
    <name type="scientific">Gryllus longicercus</name>
    <dbReference type="NCBI Taxonomy" id="2509291"/>
    <lineage>
        <taxon>Eukaryota</taxon>
        <taxon>Metazoa</taxon>
        <taxon>Ecdysozoa</taxon>
        <taxon>Arthropoda</taxon>
        <taxon>Hexapoda</taxon>
        <taxon>Insecta</taxon>
        <taxon>Pterygota</taxon>
        <taxon>Neoptera</taxon>
        <taxon>Polyneoptera</taxon>
        <taxon>Orthoptera</taxon>
        <taxon>Ensifera</taxon>
        <taxon>Gryllidea</taxon>
        <taxon>Grylloidea</taxon>
        <taxon>Gryllidae</taxon>
        <taxon>Gryllinae</taxon>
        <taxon>Gryllus</taxon>
    </lineage>
</organism>
<keyword evidence="4 7" id="KW-1133">Transmembrane helix</keyword>
<dbReference type="CDD" id="cd03127">
    <property type="entry name" value="tetraspanin_LEL"/>
    <property type="match status" value="1"/>
</dbReference>
<dbReference type="PROSITE" id="PS00421">
    <property type="entry name" value="TM4_1"/>
    <property type="match status" value="1"/>
</dbReference>
<dbReference type="InterPro" id="IPR018499">
    <property type="entry name" value="Tetraspanin/Peripherin"/>
</dbReference>
<dbReference type="PIRSF" id="PIRSF002419">
    <property type="entry name" value="Tetraspanin"/>
    <property type="match status" value="1"/>
</dbReference>